<comment type="caution">
    <text evidence="2">The sequence shown here is derived from an EMBL/GenBank/DDBJ whole genome shotgun (WGS) entry which is preliminary data.</text>
</comment>
<dbReference type="AlphaFoldDB" id="A0A395VFN0"/>
<feature type="compositionally biased region" description="Polar residues" evidence="1">
    <location>
        <begin position="25"/>
        <end position="46"/>
    </location>
</feature>
<evidence type="ECO:0008006" key="4">
    <source>
        <dbReference type="Google" id="ProtNLM"/>
    </source>
</evidence>
<evidence type="ECO:0000313" key="3">
    <source>
        <dbReference type="Proteomes" id="UP000266172"/>
    </source>
</evidence>
<dbReference type="EMBL" id="QRVL01000001">
    <property type="protein sequence ID" value="RGS42282.1"/>
    <property type="molecule type" value="Genomic_DNA"/>
</dbReference>
<gene>
    <name evidence="2" type="ORF">DWX93_02835</name>
</gene>
<proteinExistence type="predicted"/>
<accession>A0A395VFN0</accession>
<evidence type="ECO:0000256" key="1">
    <source>
        <dbReference type="SAM" id="MobiDB-lite"/>
    </source>
</evidence>
<organism evidence="2 3">
    <name type="scientific">Roseburia hominis</name>
    <dbReference type="NCBI Taxonomy" id="301301"/>
    <lineage>
        <taxon>Bacteria</taxon>
        <taxon>Bacillati</taxon>
        <taxon>Bacillota</taxon>
        <taxon>Clostridia</taxon>
        <taxon>Lachnospirales</taxon>
        <taxon>Lachnospiraceae</taxon>
        <taxon>Roseburia</taxon>
    </lineage>
</organism>
<protein>
    <recommendedName>
        <fullName evidence="4">Flagellar hook-associated protein 2 C-terminal domain-containing protein</fullName>
    </recommendedName>
</protein>
<feature type="region of interest" description="Disordered" evidence="1">
    <location>
        <begin position="23"/>
        <end position="46"/>
    </location>
</feature>
<feature type="region of interest" description="Disordered" evidence="1">
    <location>
        <begin position="233"/>
        <end position="253"/>
    </location>
</feature>
<evidence type="ECO:0000313" key="2">
    <source>
        <dbReference type="EMBL" id="RGS42282.1"/>
    </source>
</evidence>
<sequence>MRIYNRDQSAILSARNNRLAKMRAFSSSTKTRASSKGTTQSAPKSKNYRTSAWMQFLNQFQNGTAVSGDKIVENQKKSYDYEITGLAAERVETHMKRFLEEGEKSLYQEGEDAGKQLTKEMESFVSDYNMMIRKIGDLSDSVDETYAKKLKMEISARETALKQIGITQEKDGTLSFDKTVFQTVKPEAVQKIFGDKSTLSNRVQVLASGVKSNCRKQAAALFATSYTTSGNYSRYASDSNQTRQTGSRYNAKG</sequence>
<name>A0A395VFN0_9FIRM</name>
<dbReference type="Proteomes" id="UP000266172">
    <property type="component" value="Unassembled WGS sequence"/>
</dbReference>
<reference evidence="2 3" key="1">
    <citation type="submission" date="2018-08" db="EMBL/GenBank/DDBJ databases">
        <title>A genome reference for cultivated species of the human gut microbiota.</title>
        <authorList>
            <person name="Zou Y."/>
            <person name="Xue W."/>
            <person name="Luo G."/>
        </authorList>
    </citation>
    <scope>NUCLEOTIDE SEQUENCE [LARGE SCALE GENOMIC DNA]</scope>
    <source>
        <strain evidence="2 3">AF22-12AC</strain>
    </source>
</reference>